<feature type="signal peptide" evidence="4">
    <location>
        <begin position="1"/>
        <end position="20"/>
    </location>
</feature>
<comment type="caution">
    <text evidence="6">The sequence shown here is derived from an EMBL/GenBank/DDBJ whole genome shotgun (WGS) entry which is preliminary data.</text>
</comment>
<dbReference type="Proteomes" id="UP000215999">
    <property type="component" value="Unassembled WGS sequence"/>
</dbReference>
<dbReference type="RefSeq" id="WP_094955663.1">
    <property type="nucleotide sequence ID" value="NZ_NOIF01000001.1"/>
</dbReference>
<dbReference type="Pfam" id="PF03968">
    <property type="entry name" value="LptD_N"/>
    <property type="match status" value="1"/>
</dbReference>
<evidence type="ECO:0000256" key="4">
    <source>
        <dbReference type="HAMAP-Rule" id="MF_01914"/>
    </source>
</evidence>
<proteinExistence type="inferred from homology"/>
<dbReference type="InterPro" id="IPR005653">
    <property type="entry name" value="OstA-like_N"/>
</dbReference>
<gene>
    <name evidence="4 6" type="primary">lptA</name>
    <name evidence="6" type="ORF">ASV53_00195</name>
</gene>
<organism evidence="6 7">
    <name type="scientific">Photobacterium sanguinicancri</name>
    <dbReference type="NCBI Taxonomy" id="875932"/>
    <lineage>
        <taxon>Bacteria</taxon>
        <taxon>Pseudomonadati</taxon>
        <taxon>Pseudomonadota</taxon>
        <taxon>Gammaproteobacteria</taxon>
        <taxon>Vibrionales</taxon>
        <taxon>Vibrionaceae</taxon>
        <taxon>Photobacterium</taxon>
    </lineage>
</organism>
<evidence type="ECO:0000256" key="1">
    <source>
        <dbReference type="ARBA" id="ARBA00022448"/>
    </source>
</evidence>
<comment type="similarity">
    <text evidence="4">Belongs to the LptA family.</text>
</comment>
<name>A0ABX4G4N4_9GAMM</name>
<evidence type="ECO:0000256" key="2">
    <source>
        <dbReference type="ARBA" id="ARBA00022729"/>
    </source>
</evidence>
<dbReference type="InterPro" id="IPR052037">
    <property type="entry name" value="LPS_export_LptA"/>
</dbReference>
<feature type="chain" id="PRO_5044934809" description="Lipopolysaccharide export system protein LptA" evidence="4">
    <location>
        <begin position="21"/>
        <end position="170"/>
    </location>
</feature>
<keyword evidence="2 4" id="KW-0732">Signal</keyword>
<dbReference type="PANTHER" id="PTHR36504:SF1">
    <property type="entry name" value="LIPOPOLYSACCHARIDE EXPORT SYSTEM PROTEIN LPTA"/>
    <property type="match status" value="1"/>
</dbReference>
<dbReference type="InterPro" id="IPR014340">
    <property type="entry name" value="LptA"/>
</dbReference>
<dbReference type="HAMAP" id="MF_01914">
    <property type="entry name" value="LPS_assembly_LptA"/>
    <property type="match status" value="1"/>
</dbReference>
<evidence type="ECO:0000313" key="7">
    <source>
        <dbReference type="Proteomes" id="UP000215999"/>
    </source>
</evidence>
<evidence type="ECO:0000313" key="6">
    <source>
        <dbReference type="EMBL" id="OZS45974.1"/>
    </source>
</evidence>
<protein>
    <recommendedName>
        <fullName evidence="4">Lipopolysaccharide export system protein LptA</fullName>
    </recommendedName>
</protein>
<dbReference type="NCBIfam" id="TIGR03002">
    <property type="entry name" value="outer_YhbN_LptA"/>
    <property type="match status" value="1"/>
</dbReference>
<evidence type="ECO:0000256" key="3">
    <source>
        <dbReference type="ARBA" id="ARBA00022764"/>
    </source>
</evidence>
<accession>A0ABX4G4N4</accession>
<dbReference type="PANTHER" id="PTHR36504">
    <property type="entry name" value="LIPOPOLYSACCHARIDE EXPORT SYSTEM PROTEIN LPTA"/>
    <property type="match status" value="1"/>
</dbReference>
<dbReference type="EMBL" id="NOIF01000001">
    <property type="protein sequence ID" value="OZS45974.1"/>
    <property type="molecule type" value="Genomic_DNA"/>
</dbReference>
<keyword evidence="1 4" id="KW-0813">Transport</keyword>
<dbReference type="Gene3D" id="2.60.450.10">
    <property type="entry name" value="Lipopolysaccharide (LPS) transport protein A like domain"/>
    <property type="match status" value="1"/>
</dbReference>
<comment type="function">
    <text evidence="4">Involved in the assembly of lipopolysaccharide (LPS). Required for the translocation of LPS from the inner membrane to the outer membrane. May form a bridge between the inner membrane and the outer membrane, via interactions with LptC and LptD, thereby facilitating LPS transfer across the periplasm.</text>
</comment>
<reference evidence="6 7" key="1">
    <citation type="journal article" date="2016" name="Antonie Van Leeuwenhoek">
        <title>Photobacterium sanguinicancri sp. nov. isolated from marine animals.</title>
        <authorList>
            <person name="Gomez-Gil B."/>
            <person name="Roque A."/>
            <person name="Rotllant G."/>
            <person name="Romalde J.L."/>
            <person name="Doce A."/>
            <person name="Eggermont M."/>
            <person name="Defoirdt T."/>
        </authorList>
    </citation>
    <scope>NUCLEOTIDE SEQUENCE [LARGE SCALE GENOMIC DNA]</scope>
    <source>
        <strain evidence="6 7">CAIM 1827</strain>
    </source>
</reference>
<evidence type="ECO:0000259" key="5">
    <source>
        <dbReference type="Pfam" id="PF03968"/>
    </source>
</evidence>
<sequence precursor="true">MNLFKISTLLCLCISTSSWALSDDTEQPIYIDSDTQNLDIQNNIVTFTGNVVLRQGSIDIRADKVVVTRPKGQEGQEGQEVIDAYGKPATFHQIMDDGKPIDGESLEMRYLTATEFLKMTNEALLIQDGSEIRGKVITYKIDEQKLAAQSGDKKRVTTILQPAQLNSNKK</sequence>
<comment type="subcellular location">
    <subcellularLocation>
        <location evidence="4">Periplasm</location>
    </subcellularLocation>
</comment>
<feature type="domain" description="Organic solvent tolerance-like N-terminal" evidence="5">
    <location>
        <begin position="30"/>
        <end position="145"/>
    </location>
</feature>
<comment type="subunit">
    <text evidence="4">Component of the lipopolysaccharide transport and assembly complex.</text>
</comment>
<keyword evidence="3 4" id="KW-0574">Periplasm</keyword>
<keyword evidence="7" id="KW-1185">Reference proteome</keyword>